<dbReference type="InterPro" id="IPR013801">
    <property type="entry name" value="STAT_TF_DNA-bd"/>
</dbReference>
<dbReference type="Pfam" id="PF21354">
    <property type="entry name" value="STAT_linker"/>
    <property type="match status" value="1"/>
</dbReference>
<keyword evidence="16" id="KW-1185">Reference proteome</keyword>
<dbReference type="FunFam" id="3.30.505.10:FF:000003">
    <property type="entry name" value="Signal transducer and activator of transcription"/>
    <property type="match status" value="1"/>
</dbReference>
<dbReference type="InterPro" id="IPR036535">
    <property type="entry name" value="STAT_N_sf"/>
</dbReference>
<dbReference type="InterPro" id="IPR048988">
    <property type="entry name" value="STAT_linker"/>
</dbReference>
<evidence type="ECO:0000256" key="9">
    <source>
        <dbReference type="ARBA" id="ARBA00023159"/>
    </source>
</evidence>
<evidence type="ECO:0000259" key="14">
    <source>
        <dbReference type="PROSITE" id="PS50001"/>
    </source>
</evidence>
<dbReference type="SUPFAM" id="SSF47655">
    <property type="entry name" value="STAT"/>
    <property type="match status" value="1"/>
</dbReference>
<keyword evidence="10 13" id="KW-0804">Transcription</keyword>
<dbReference type="Pfam" id="PF02865">
    <property type="entry name" value="STAT_int"/>
    <property type="match status" value="1"/>
</dbReference>
<sequence length="937" mass="106692">MIQATLALALQNAGCSQHAETLGLDLYQELGQKDASALLLTMIKVLATAKSTDNPNITHANSNRKVNTLALRQPIGSVLFIYIILSGPASISDIIPGKSKSPSCTITFPGGRAVASFGVWSSSASSNMSQWQRIQMLDKIHMNQIDCLYSDDCLPMEVRQYLAYWIEEQSWSQAVELDPSQASYLFHTMLSLLDDQIGGLALGEEKSANMLLKHNLRRSKLHLQSKYQDHPQELAIAIDALLRQERAILSEAFAASQASVDPPRNPPVPTAQHKIEERLMEIRKSIQGLKCLIEQHGDLQDNFDFCYRTHSHLESTTPAREPQRTRNINKLQSMLNNLDRFRQDMLDQIRELLGRSATLRDLLLEEVAAWQVRQRLACIGQKCDTSLERLEEWFTNSAEILFHLQQLLRMLKGMYEKVTYLTDPLNSRLPPLLKTLQEQIICLLKSAFVVEVQPKMQVPNQRPLVLRTSHKFSVRARLLVKLLDRNNSMAVTIGIDRDATNLTGFRRFNILTSNKKTLTMDNQKQGLVCDFKYISLREQKISGAGKGNKGISEGSLSVTEELHIITFTLDYCYEDIKCQLQTSTLPVVIVSNANQLSSAWASILWFIMLSTDTKNQLFFSKPPAATWIQLSTVLSWQFSAATERGLDNQQLKMLGEKLCGPGVNSDSTITWDKFSKEATEDNNFSFWTWVDGILLLIQEHLLQLWNHNLIMGFVSRKHEKRLLKKKRAGTFLIRFSESTANGGITFTWVDFNNEGAPQFNSVEPYTRKELESLSLPDIIRDYQLLAKEVIPENPLLYLYPDKPRDEAFCSYYKERREASMTEQRRYLNRRLIRVSTQPGETQTPEAKELLPISNEPVADELENPEYKVEDLLIAKEDPFLFQSDEEQQPLHEPFNLHEIPQLHVDDPVFQCLLPLENTSTGISGNDIEDLMNLYAKL</sequence>
<dbReference type="GO" id="GO:0007165">
    <property type="term" value="P:signal transduction"/>
    <property type="evidence" value="ECO:0007669"/>
    <property type="project" value="InterPro"/>
</dbReference>
<comment type="similarity">
    <text evidence="3 13">Belongs to the transcription factor STAT family.</text>
</comment>
<evidence type="ECO:0000256" key="12">
    <source>
        <dbReference type="PROSITE-ProRule" id="PRU00191"/>
    </source>
</evidence>
<evidence type="ECO:0000256" key="6">
    <source>
        <dbReference type="ARBA" id="ARBA00022999"/>
    </source>
</evidence>
<name>A0AAW1BY88_CROAD</name>
<reference evidence="15 16" key="1">
    <citation type="journal article" date="2024" name="Proc. Natl. Acad. Sci. U.S.A.">
        <title>The genetic regulatory architecture and epigenomic basis for age-related changes in rattlesnake venom.</title>
        <authorList>
            <person name="Hogan M.P."/>
            <person name="Holding M.L."/>
            <person name="Nystrom G.S."/>
            <person name="Colston T.J."/>
            <person name="Bartlett D.A."/>
            <person name="Mason A.J."/>
            <person name="Ellsworth S.A."/>
            <person name="Rautsaw R.M."/>
            <person name="Lawrence K.C."/>
            <person name="Strickland J.L."/>
            <person name="He B."/>
            <person name="Fraser P."/>
            <person name="Margres M.J."/>
            <person name="Gilbert D.M."/>
            <person name="Gibbs H.L."/>
            <person name="Parkinson C.L."/>
            <person name="Rokyta D.R."/>
        </authorList>
    </citation>
    <scope>NUCLEOTIDE SEQUENCE [LARGE SCALE GENOMIC DNA]</scope>
    <source>
        <strain evidence="15">DRR0105</strain>
    </source>
</reference>
<dbReference type="GO" id="GO:0005634">
    <property type="term" value="C:nucleus"/>
    <property type="evidence" value="ECO:0007669"/>
    <property type="project" value="UniProtKB-SubCell"/>
</dbReference>
<dbReference type="SUPFAM" id="SSF48092">
    <property type="entry name" value="Transcription factor STAT-4 N-domain"/>
    <property type="match status" value="1"/>
</dbReference>
<dbReference type="Pfam" id="PF01017">
    <property type="entry name" value="STAT_alpha"/>
    <property type="match status" value="1"/>
</dbReference>
<dbReference type="PROSITE" id="PS50001">
    <property type="entry name" value="SH2"/>
    <property type="match status" value="1"/>
</dbReference>
<evidence type="ECO:0000256" key="3">
    <source>
        <dbReference type="ARBA" id="ARBA00005586"/>
    </source>
</evidence>
<evidence type="ECO:0000256" key="10">
    <source>
        <dbReference type="ARBA" id="ARBA00023163"/>
    </source>
</evidence>
<evidence type="ECO:0000256" key="13">
    <source>
        <dbReference type="RuleBase" id="RU046415"/>
    </source>
</evidence>
<dbReference type="Pfam" id="PF02864">
    <property type="entry name" value="STAT_bind"/>
    <property type="match status" value="1"/>
</dbReference>
<keyword evidence="6 12" id="KW-0727">SH2 domain</keyword>
<dbReference type="SUPFAM" id="SSF55550">
    <property type="entry name" value="SH2 domain"/>
    <property type="match status" value="1"/>
</dbReference>
<dbReference type="Proteomes" id="UP001474421">
    <property type="component" value="Unassembled WGS sequence"/>
</dbReference>
<dbReference type="GO" id="GO:0003700">
    <property type="term" value="F:DNA-binding transcription factor activity"/>
    <property type="evidence" value="ECO:0007669"/>
    <property type="project" value="InterPro"/>
</dbReference>
<keyword evidence="11 13" id="KW-0539">Nucleus</keyword>
<dbReference type="Gene3D" id="1.20.1050.20">
    <property type="entry name" value="STAT transcription factor, all-alpha domain"/>
    <property type="match status" value="1"/>
</dbReference>
<evidence type="ECO:0000256" key="8">
    <source>
        <dbReference type="ARBA" id="ARBA00023125"/>
    </source>
</evidence>
<dbReference type="FunFam" id="2.60.40.630:FF:000004">
    <property type="entry name" value="Signal transducer and activator of transcription"/>
    <property type="match status" value="1"/>
</dbReference>
<dbReference type="InterPro" id="IPR013799">
    <property type="entry name" value="STAT_TF_prot_interaction"/>
</dbReference>
<evidence type="ECO:0000256" key="4">
    <source>
        <dbReference type="ARBA" id="ARBA00022490"/>
    </source>
</evidence>
<dbReference type="GO" id="GO:0003677">
    <property type="term" value="F:DNA binding"/>
    <property type="evidence" value="ECO:0007669"/>
    <property type="project" value="UniProtKB-KW"/>
</dbReference>
<keyword evidence="9 13" id="KW-0010">Activator</keyword>
<feature type="domain" description="SH2" evidence="14">
    <location>
        <begin position="705"/>
        <end position="801"/>
    </location>
</feature>
<evidence type="ECO:0000256" key="11">
    <source>
        <dbReference type="ARBA" id="ARBA00023242"/>
    </source>
</evidence>
<comment type="subcellular location">
    <subcellularLocation>
        <location evidence="2 13">Cytoplasm</location>
    </subcellularLocation>
    <subcellularLocation>
        <location evidence="1 13">Nucleus</location>
    </subcellularLocation>
</comment>
<dbReference type="EMBL" id="JAOTOJ010000002">
    <property type="protein sequence ID" value="KAK9407124.1"/>
    <property type="molecule type" value="Genomic_DNA"/>
</dbReference>
<evidence type="ECO:0000313" key="16">
    <source>
        <dbReference type="Proteomes" id="UP001474421"/>
    </source>
</evidence>
<dbReference type="AlphaFoldDB" id="A0AAW1BY88"/>
<keyword evidence="8 13" id="KW-0238">DNA-binding</keyword>
<dbReference type="Gene3D" id="1.10.238.10">
    <property type="entry name" value="EF-hand"/>
    <property type="match status" value="1"/>
</dbReference>
<gene>
    <name evidence="15" type="ORF">NXF25_005898</name>
</gene>
<accession>A0AAW1BY88</accession>
<dbReference type="InterPro" id="IPR036860">
    <property type="entry name" value="SH2_dom_sf"/>
</dbReference>
<evidence type="ECO:0000256" key="7">
    <source>
        <dbReference type="ARBA" id="ARBA00023015"/>
    </source>
</evidence>
<keyword evidence="5 13" id="KW-0597">Phosphoprotein</keyword>
<dbReference type="InterPro" id="IPR000980">
    <property type="entry name" value="SH2"/>
</dbReference>
<dbReference type="InterPro" id="IPR001217">
    <property type="entry name" value="STAT"/>
</dbReference>
<dbReference type="InterPro" id="IPR013800">
    <property type="entry name" value="STAT_TF_alpha"/>
</dbReference>
<dbReference type="Gene3D" id="2.60.40.630">
    <property type="entry name" value="STAT transcription factor, DNA-binding domain"/>
    <property type="match status" value="1"/>
</dbReference>
<dbReference type="InterPro" id="IPR008967">
    <property type="entry name" value="p53-like_TF_DNA-bd_sf"/>
</dbReference>
<dbReference type="InterPro" id="IPR012345">
    <property type="entry name" value="STAT_TF_DNA-bd_N"/>
</dbReference>
<dbReference type="InterPro" id="IPR015988">
    <property type="entry name" value="STAT_TF_CC"/>
</dbReference>
<dbReference type="PANTHER" id="PTHR11801">
    <property type="entry name" value="SIGNAL TRANSDUCER AND ACTIVATOR OF TRANSCRIPTION"/>
    <property type="match status" value="1"/>
</dbReference>
<dbReference type="SMART" id="SM00964">
    <property type="entry name" value="STAT_int"/>
    <property type="match status" value="1"/>
</dbReference>
<proteinExistence type="inferred from homology"/>
<keyword evidence="4 13" id="KW-0963">Cytoplasm</keyword>
<dbReference type="FunFam" id="1.10.238.10:FF:000012">
    <property type="entry name" value="Signal transducer and activator of transcription"/>
    <property type="match status" value="1"/>
</dbReference>
<protein>
    <recommendedName>
        <fullName evidence="13">Signal transducer and activator of transcription</fullName>
    </recommendedName>
</protein>
<dbReference type="Gene3D" id="1.10.532.10">
    <property type="entry name" value="STAT transcription factor, N-terminal domain"/>
    <property type="match status" value="1"/>
</dbReference>
<evidence type="ECO:0000256" key="2">
    <source>
        <dbReference type="ARBA" id="ARBA00004496"/>
    </source>
</evidence>
<dbReference type="GO" id="GO:0005737">
    <property type="term" value="C:cytoplasm"/>
    <property type="evidence" value="ECO:0007669"/>
    <property type="project" value="UniProtKB-SubCell"/>
</dbReference>
<organism evidence="15 16">
    <name type="scientific">Crotalus adamanteus</name>
    <name type="common">Eastern diamondback rattlesnake</name>
    <dbReference type="NCBI Taxonomy" id="8729"/>
    <lineage>
        <taxon>Eukaryota</taxon>
        <taxon>Metazoa</taxon>
        <taxon>Chordata</taxon>
        <taxon>Craniata</taxon>
        <taxon>Vertebrata</taxon>
        <taxon>Euteleostomi</taxon>
        <taxon>Lepidosauria</taxon>
        <taxon>Squamata</taxon>
        <taxon>Bifurcata</taxon>
        <taxon>Unidentata</taxon>
        <taxon>Episquamata</taxon>
        <taxon>Toxicofera</taxon>
        <taxon>Serpentes</taxon>
        <taxon>Colubroidea</taxon>
        <taxon>Viperidae</taxon>
        <taxon>Crotalinae</taxon>
        <taxon>Crotalus</taxon>
    </lineage>
</organism>
<dbReference type="SUPFAM" id="SSF49417">
    <property type="entry name" value="p53-like transcription factors"/>
    <property type="match status" value="1"/>
</dbReference>
<evidence type="ECO:0000256" key="1">
    <source>
        <dbReference type="ARBA" id="ARBA00004123"/>
    </source>
</evidence>
<keyword evidence="7 13" id="KW-0805">Transcription regulation</keyword>
<evidence type="ECO:0000256" key="5">
    <source>
        <dbReference type="ARBA" id="ARBA00022553"/>
    </source>
</evidence>
<evidence type="ECO:0000313" key="15">
    <source>
        <dbReference type="EMBL" id="KAK9407124.1"/>
    </source>
</evidence>
<dbReference type="Pfam" id="PF00017">
    <property type="entry name" value="SH2"/>
    <property type="match status" value="1"/>
</dbReference>
<dbReference type="Gene3D" id="3.30.505.10">
    <property type="entry name" value="SH2 domain"/>
    <property type="match status" value="1"/>
</dbReference>
<comment type="caution">
    <text evidence="15">The sequence shown here is derived from an EMBL/GenBank/DDBJ whole genome shotgun (WGS) entry which is preliminary data.</text>
</comment>